<dbReference type="Pfam" id="PF00676">
    <property type="entry name" value="E1_dh"/>
    <property type="match status" value="1"/>
</dbReference>
<dbReference type="PANTHER" id="PTHR43380">
    <property type="entry name" value="2-OXOISOVALERATE DEHYDROGENASE SUBUNIT ALPHA, MITOCHONDRIAL"/>
    <property type="match status" value="1"/>
</dbReference>
<dbReference type="InterPro" id="IPR001017">
    <property type="entry name" value="DH_E1"/>
</dbReference>
<feature type="non-terminal residue" evidence="3">
    <location>
        <position position="1"/>
    </location>
</feature>
<evidence type="ECO:0000313" key="3">
    <source>
        <dbReference type="EMBL" id="EQD70862.1"/>
    </source>
</evidence>
<evidence type="ECO:0000259" key="2">
    <source>
        <dbReference type="Pfam" id="PF00676"/>
    </source>
</evidence>
<feature type="non-terminal residue" evidence="3">
    <location>
        <position position="219"/>
    </location>
</feature>
<name>T1BM57_9ZZZZ</name>
<evidence type="ECO:0000256" key="1">
    <source>
        <dbReference type="ARBA" id="ARBA00023002"/>
    </source>
</evidence>
<keyword evidence="1" id="KW-0560">Oxidoreductase</keyword>
<dbReference type="GO" id="GO:0009083">
    <property type="term" value="P:branched-chain amino acid catabolic process"/>
    <property type="evidence" value="ECO:0007669"/>
    <property type="project" value="TreeGrafter"/>
</dbReference>
<accession>T1BM57</accession>
<comment type="caution">
    <text evidence="3">The sequence shown here is derived from an EMBL/GenBank/DDBJ whole genome shotgun (WGS) entry which is preliminary data.</text>
</comment>
<dbReference type="EMBL" id="AUZY01002994">
    <property type="protein sequence ID" value="EQD70862.1"/>
    <property type="molecule type" value="Genomic_DNA"/>
</dbReference>
<dbReference type="GO" id="GO:0016624">
    <property type="term" value="F:oxidoreductase activity, acting on the aldehyde or oxo group of donors, disulfide as acceptor"/>
    <property type="evidence" value="ECO:0007669"/>
    <property type="project" value="InterPro"/>
</dbReference>
<dbReference type="InterPro" id="IPR029061">
    <property type="entry name" value="THDP-binding"/>
</dbReference>
<organism evidence="3">
    <name type="scientific">mine drainage metagenome</name>
    <dbReference type="NCBI Taxonomy" id="410659"/>
    <lineage>
        <taxon>unclassified sequences</taxon>
        <taxon>metagenomes</taxon>
        <taxon>ecological metagenomes</taxon>
    </lineage>
</organism>
<gene>
    <name evidence="3" type="ORF">B1B_04767</name>
</gene>
<dbReference type="AlphaFoldDB" id="T1BM57"/>
<proteinExistence type="predicted"/>
<protein>
    <submittedName>
        <fullName evidence="3">3-methyl-2-oxobutanoate dehydrogenase (2-methylpropanoyl-transferring)</fullName>
    </submittedName>
</protein>
<dbReference type="SUPFAM" id="SSF52518">
    <property type="entry name" value="Thiamin diphosphate-binding fold (THDP-binding)"/>
    <property type="match status" value="1"/>
</dbReference>
<reference evidence="3" key="2">
    <citation type="journal article" date="2014" name="ISME J.">
        <title>Microbial stratification in low pH oxic and suboxic macroscopic growths along an acid mine drainage.</title>
        <authorList>
            <person name="Mendez-Garcia C."/>
            <person name="Mesa V."/>
            <person name="Sprenger R.R."/>
            <person name="Richter M."/>
            <person name="Diez M.S."/>
            <person name="Solano J."/>
            <person name="Bargiela R."/>
            <person name="Golyshina O.V."/>
            <person name="Manteca A."/>
            <person name="Ramos J.L."/>
            <person name="Gallego J.R."/>
            <person name="Llorente I."/>
            <person name="Martins Dos Santos V.A."/>
            <person name="Jensen O.N."/>
            <person name="Pelaez A.I."/>
            <person name="Sanchez J."/>
            <person name="Ferrer M."/>
        </authorList>
    </citation>
    <scope>NUCLEOTIDE SEQUENCE</scope>
</reference>
<sequence length="219" mass="23203">QVHPAGARTIAPSYRGVPYDELVEDFRLVCTSRAVDERQSTLHKQGRVYFQIAGAGHEALLVALARSLRPGVDWFFPYYRDVALVLALGVSPLQIILQSVGSSQDASSGGRQMPAHWGDKALHIVSQTSPTGSQCLPAVGCAETSRYLGDHPVPGLPVTAGEVTYVSLGDGATSEGEFWESLNTACQLSLPLVYLVADNGYAISVPASDQAPAPVATLV</sequence>
<dbReference type="PANTHER" id="PTHR43380:SF1">
    <property type="entry name" value="2-OXOISOVALERATE DEHYDROGENASE SUBUNIT ALPHA, MITOCHONDRIAL"/>
    <property type="match status" value="1"/>
</dbReference>
<feature type="domain" description="Dehydrogenase E1 component" evidence="2">
    <location>
        <begin position="28"/>
        <end position="211"/>
    </location>
</feature>
<reference evidence="3" key="1">
    <citation type="submission" date="2013-08" db="EMBL/GenBank/DDBJ databases">
        <authorList>
            <person name="Mendez C."/>
            <person name="Richter M."/>
            <person name="Ferrer M."/>
            <person name="Sanchez J."/>
        </authorList>
    </citation>
    <scope>NUCLEOTIDE SEQUENCE</scope>
</reference>
<dbReference type="Gene3D" id="3.40.50.970">
    <property type="match status" value="1"/>
</dbReference>
<dbReference type="InterPro" id="IPR050771">
    <property type="entry name" value="Alpha-ketoacid_DH_E1_comp"/>
</dbReference>